<gene>
    <name evidence="2" type="ORF">EDS130_LOCUS11771</name>
    <name evidence="3" type="ORF">XAT740_LOCUS23133</name>
</gene>
<keyword evidence="1" id="KW-1133">Transmembrane helix</keyword>
<keyword evidence="1" id="KW-0812">Transmembrane</keyword>
<feature type="transmembrane region" description="Helical" evidence="1">
    <location>
        <begin position="120"/>
        <end position="148"/>
    </location>
</feature>
<dbReference type="Proteomes" id="UP000663828">
    <property type="component" value="Unassembled WGS sequence"/>
</dbReference>
<evidence type="ECO:0000313" key="3">
    <source>
        <dbReference type="EMBL" id="CAF1191292.1"/>
    </source>
</evidence>
<comment type="caution">
    <text evidence="2">The sequence shown here is derived from an EMBL/GenBank/DDBJ whole genome shotgun (WGS) entry which is preliminary data.</text>
</comment>
<dbReference type="SUPFAM" id="SSF81321">
    <property type="entry name" value="Family A G protein-coupled receptor-like"/>
    <property type="match status" value="1"/>
</dbReference>
<protein>
    <submittedName>
        <fullName evidence="2">Uncharacterized protein</fullName>
    </submittedName>
</protein>
<evidence type="ECO:0000256" key="1">
    <source>
        <dbReference type="SAM" id="Phobius"/>
    </source>
</evidence>
<dbReference type="OrthoDB" id="10064860at2759"/>
<accession>A0A814CH17</accession>
<sequence length="201" mass="23641">MSADSDQHRPSFRFRDKFSRFKNRVKDKIRDKAIKHNVTLFVHHNLTTNDTHDSYSSSSHHGFRDRYHHYKDALKNKTHYESIKHKIKDKIDDTFDLNDNKTYPKGFYDSLFSPETENDVYLQTALICLWVIALLCIIPTIIVIFLPARKKTRTTTSTNMIFFHVFLCELCYLTYILLAMINVGKDFRLGSLFCDIANYGT</sequence>
<evidence type="ECO:0000313" key="5">
    <source>
        <dbReference type="Proteomes" id="UP000663852"/>
    </source>
</evidence>
<evidence type="ECO:0000313" key="2">
    <source>
        <dbReference type="EMBL" id="CAF0939999.1"/>
    </source>
</evidence>
<dbReference type="AlphaFoldDB" id="A0A814CH17"/>
<dbReference type="Proteomes" id="UP000663852">
    <property type="component" value="Unassembled WGS sequence"/>
</dbReference>
<feature type="transmembrane region" description="Helical" evidence="1">
    <location>
        <begin position="160"/>
        <end position="181"/>
    </location>
</feature>
<dbReference type="EMBL" id="CAJNOJ010000043">
    <property type="protein sequence ID" value="CAF0939999.1"/>
    <property type="molecule type" value="Genomic_DNA"/>
</dbReference>
<proteinExistence type="predicted"/>
<dbReference type="Gene3D" id="1.20.1070.10">
    <property type="entry name" value="Rhodopsin 7-helix transmembrane proteins"/>
    <property type="match status" value="1"/>
</dbReference>
<keyword evidence="4" id="KW-1185">Reference proteome</keyword>
<organism evidence="2 5">
    <name type="scientific">Adineta ricciae</name>
    <name type="common">Rotifer</name>
    <dbReference type="NCBI Taxonomy" id="249248"/>
    <lineage>
        <taxon>Eukaryota</taxon>
        <taxon>Metazoa</taxon>
        <taxon>Spiralia</taxon>
        <taxon>Gnathifera</taxon>
        <taxon>Rotifera</taxon>
        <taxon>Eurotatoria</taxon>
        <taxon>Bdelloidea</taxon>
        <taxon>Adinetida</taxon>
        <taxon>Adinetidae</taxon>
        <taxon>Adineta</taxon>
    </lineage>
</organism>
<evidence type="ECO:0000313" key="4">
    <source>
        <dbReference type="Proteomes" id="UP000663828"/>
    </source>
</evidence>
<name>A0A814CH17_ADIRI</name>
<dbReference type="EMBL" id="CAJNOR010001736">
    <property type="protein sequence ID" value="CAF1191292.1"/>
    <property type="molecule type" value="Genomic_DNA"/>
</dbReference>
<reference evidence="2" key="1">
    <citation type="submission" date="2021-02" db="EMBL/GenBank/DDBJ databases">
        <authorList>
            <person name="Nowell W R."/>
        </authorList>
    </citation>
    <scope>NUCLEOTIDE SEQUENCE</scope>
</reference>
<keyword evidence="1" id="KW-0472">Membrane</keyword>